<dbReference type="Proteomes" id="UP000004633">
    <property type="component" value="Unassembled WGS sequence"/>
</dbReference>
<name>E7N1Z8_9FIRM</name>
<sequence>MTIEMLRSRFAALSRRDICMGAALFCALAGLIYLAQTPASSAVIEMPAPVRAQEEDETREIVGLDAAARRPELRNPFTYAHETRGEAAHTPGVSPPPDEKRAGAAEHSAPLILADRMSATAPALPDGTAQPAKELRPILRGTVTGADGRCIAILAMGEESAAVAAGDTWRDYAVEDARDDAVTLRRGAETLTLRRE</sequence>
<accession>E7N1Z8</accession>
<dbReference type="AlphaFoldDB" id="E7N1Z8"/>
<reference evidence="2 3" key="1">
    <citation type="submission" date="2010-08" db="EMBL/GenBank/DDBJ databases">
        <authorList>
            <person name="Weinstock G."/>
            <person name="Sodergren E."/>
            <person name="Clifton S."/>
            <person name="Fulton L."/>
            <person name="Fulton B."/>
            <person name="Courtney L."/>
            <person name="Fronick C."/>
            <person name="Harrison M."/>
            <person name="Strong C."/>
            <person name="Farmer C."/>
            <person name="Delahaunty K."/>
            <person name="Markovic C."/>
            <person name="Hall O."/>
            <person name="Minx P."/>
            <person name="Tomlinson C."/>
            <person name="Mitreva M."/>
            <person name="Hou S."/>
            <person name="Chen J."/>
            <person name="Wollam A."/>
            <person name="Pepin K.H."/>
            <person name="Johnson M."/>
            <person name="Bhonagiri V."/>
            <person name="Zhang X."/>
            <person name="Suruliraj S."/>
            <person name="Warren W."/>
            <person name="Chinwalla A."/>
            <person name="Mardis E.R."/>
            <person name="Wilson R.K."/>
        </authorList>
    </citation>
    <scope>NUCLEOTIDE SEQUENCE [LARGE SCALE GENOMIC DNA]</scope>
    <source>
        <strain evidence="2 3">F0399</strain>
    </source>
</reference>
<feature type="region of interest" description="Disordered" evidence="1">
    <location>
        <begin position="82"/>
        <end position="105"/>
    </location>
</feature>
<comment type="caution">
    <text evidence="2">The sequence shown here is derived from an EMBL/GenBank/DDBJ whole genome shotgun (WGS) entry which is preliminary data.</text>
</comment>
<organism evidence="2 3">
    <name type="scientific">Selenomonas artemidis F0399</name>
    <dbReference type="NCBI Taxonomy" id="749551"/>
    <lineage>
        <taxon>Bacteria</taxon>
        <taxon>Bacillati</taxon>
        <taxon>Bacillota</taxon>
        <taxon>Negativicutes</taxon>
        <taxon>Selenomonadales</taxon>
        <taxon>Selenomonadaceae</taxon>
        <taxon>Selenomonas</taxon>
    </lineage>
</organism>
<evidence type="ECO:0000313" key="2">
    <source>
        <dbReference type="EMBL" id="EFW29780.1"/>
    </source>
</evidence>
<dbReference type="EMBL" id="AECV01000016">
    <property type="protein sequence ID" value="EFW29780.1"/>
    <property type="molecule type" value="Genomic_DNA"/>
</dbReference>
<proteinExistence type="predicted"/>
<dbReference type="HOGENOM" id="CLU_120016_0_0_9"/>
<protein>
    <submittedName>
        <fullName evidence="2">Tat pathway signal sequence domain protein</fullName>
    </submittedName>
</protein>
<dbReference type="RefSeq" id="WP_009349674.1">
    <property type="nucleotide sequence ID" value="NZ_GL638136.1"/>
</dbReference>
<dbReference type="STRING" id="749551.HMPREF9555_01007"/>
<gene>
    <name evidence="2" type="ORF">HMPREF9555_01007</name>
</gene>
<keyword evidence="3" id="KW-1185">Reference proteome</keyword>
<evidence type="ECO:0000313" key="3">
    <source>
        <dbReference type="Proteomes" id="UP000004633"/>
    </source>
</evidence>
<evidence type="ECO:0000256" key="1">
    <source>
        <dbReference type="SAM" id="MobiDB-lite"/>
    </source>
</evidence>